<dbReference type="PANTHER" id="PTHR42809:SF1">
    <property type="entry name" value="FLAVODOXIN 1"/>
    <property type="match status" value="1"/>
</dbReference>
<comment type="similarity">
    <text evidence="2 8">Belongs to the flavodoxin family.</text>
</comment>
<evidence type="ECO:0000256" key="4">
    <source>
        <dbReference type="ARBA" id="ARBA00022630"/>
    </source>
</evidence>
<dbReference type="Pfam" id="PF00258">
    <property type="entry name" value="Flavodoxin_1"/>
    <property type="match status" value="1"/>
</dbReference>
<dbReference type="PROSITE" id="PS50902">
    <property type="entry name" value="FLAVODOXIN_LIKE"/>
    <property type="match status" value="1"/>
</dbReference>
<organism evidence="10 11">
    <name type="scientific">Tolumonas osonensis</name>
    <dbReference type="NCBI Taxonomy" id="675874"/>
    <lineage>
        <taxon>Bacteria</taxon>
        <taxon>Pseudomonadati</taxon>
        <taxon>Pseudomonadota</taxon>
        <taxon>Gammaproteobacteria</taxon>
        <taxon>Aeromonadales</taxon>
        <taxon>Aeromonadaceae</taxon>
        <taxon>Tolumonas</taxon>
    </lineage>
</organism>
<dbReference type="InterPro" id="IPR008254">
    <property type="entry name" value="Flavodoxin/NO_synth"/>
</dbReference>
<reference evidence="10 11" key="1">
    <citation type="submission" date="2020-08" db="EMBL/GenBank/DDBJ databases">
        <title>Genomic Encyclopedia of Type Strains, Phase IV (KMG-IV): sequencing the most valuable type-strain genomes for metagenomic binning, comparative biology and taxonomic classification.</title>
        <authorList>
            <person name="Goeker M."/>
        </authorList>
    </citation>
    <scope>NUCLEOTIDE SEQUENCE [LARGE SCALE GENOMIC DNA]</scope>
    <source>
        <strain evidence="10 11">DSM 22975</strain>
    </source>
</reference>
<evidence type="ECO:0000256" key="1">
    <source>
        <dbReference type="ARBA" id="ARBA00001917"/>
    </source>
</evidence>
<evidence type="ECO:0000256" key="7">
    <source>
        <dbReference type="ARBA" id="ARBA00023231"/>
    </source>
</evidence>
<evidence type="ECO:0000256" key="8">
    <source>
        <dbReference type="PIRNR" id="PIRNR038996"/>
    </source>
</evidence>
<evidence type="ECO:0000256" key="2">
    <source>
        <dbReference type="ARBA" id="ARBA00005267"/>
    </source>
</evidence>
<dbReference type="RefSeq" id="WP_188026331.1">
    <property type="nucleotide sequence ID" value="NZ_JACHGR010000004.1"/>
</dbReference>
<proteinExistence type="inferred from homology"/>
<dbReference type="SUPFAM" id="SSF52218">
    <property type="entry name" value="Flavoproteins"/>
    <property type="match status" value="1"/>
</dbReference>
<evidence type="ECO:0000256" key="6">
    <source>
        <dbReference type="ARBA" id="ARBA00022982"/>
    </source>
</evidence>
<dbReference type="InterPro" id="IPR010086">
    <property type="entry name" value="Flavodoxin_lc"/>
</dbReference>
<name>A0A841GL87_9GAMM</name>
<sequence length="178" mass="18914">MAKVGIFFGSDTGKTRKVAKLIQDTFASDEVAAPVNINKASIDDLLAYEYLILGTPTLGDGALPGLDCDCQAESWAEFVPELEAADLTGKKVALFGLGDQASYGDAFVDALGELYDIVSEAGASVVGFWPNEGYEFNSSNALDGDDFVGLVIDQDNQASLTPERVKTWVASLKSEFAL</sequence>
<dbReference type="NCBIfam" id="NF006739">
    <property type="entry name" value="PRK09267.1-5"/>
    <property type="match status" value="1"/>
</dbReference>
<comment type="caution">
    <text evidence="10">The sequence shown here is derived from an EMBL/GenBank/DDBJ whole genome shotgun (WGS) entry which is preliminary data.</text>
</comment>
<dbReference type="GO" id="GO:0010181">
    <property type="term" value="F:FMN binding"/>
    <property type="evidence" value="ECO:0007669"/>
    <property type="project" value="UniProtKB-UniRule"/>
</dbReference>
<evidence type="ECO:0000259" key="9">
    <source>
        <dbReference type="PROSITE" id="PS50902"/>
    </source>
</evidence>
<dbReference type="InterPro" id="IPR050619">
    <property type="entry name" value="Flavodoxin"/>
</dbReference>
<keyword evidence="3 8" id="KW-0813">Transport</keyword>
<dbReference type="NCBIfam" id="TIGR01752">
    <property type="entry name" value="flav_long"/>
    <property type="match status" value="1"/>
</dbReference>
<dbReference type="InterPro" id="IPR001226">
    <property type="entry name" value="Flavodoxin_CS"/>
</dbReference>
<dbReference type="PANTHER" id="PTHR42809">
    <property type="entry name" value="FLAVODOXIN 2"/>
    <property type="match status" value="1"/>
</dbReference>
<dbReference type="PIRSF" id="PIRSF038996">
    <property type="entry name" value="FldA"/>
    <property type="match status" value="1"/>
</dbReference>
<evidence type="ECO:0000256" key="5">
    <source>
        <dbReference type="ARBA" id="ARBA00022643"/>
    </source>
</evidence>
<dbReference type="EMBL" id="JACHGR010000004">
    <property type="protein sequence ID" value="MBB6055560.1"/>
    <property type="molecule type" value="Genomic_DNA"/>
</dbReference>
<protein>
    <recommendedName>
        <fullName evidence="8">Flavodoxin</fullName>
    </recommendedName>
</protein>
<dbReference type="AlphaFoldDB" id="A0A841GL87"/>
<keyword evidence="6 8" id="KW-0249">Electron transport</keyword>
<accession>A0A841GL87</accession>
<comment type="cofactor">
    <cofactor evidence="1 8">
        <name>FMN</name>
        <dbReference type="ChEBI" id="CHEBI:58210"/>
    </cofactor>
</comment>
<dbReference type="Proteomes" id="UP000585721">
    <property type="component" value="Unassembled WGS sequence"/>
</dbReference>
<dbReference type="GO" id="GO:0009055">
    <property type="term" value="F:electron transfer activity"/>
    <property type="evidence" value="ECO:0007669"/>
    <property type="project" value="UniProtKB-UniRule"/>
</dbReference>
<dbReference type="InterPro" id="IPR029039">
    <property type="entry name" value="Flavoprotein-like_sf"/>
</dbReference>
<feature type="domain" description="Flavodoxin-like" evidence="9">
    <location>
        <begin position="4"/>
        <end position="173"/>
    </location>
</feature>
<keyword evidence="11" id="KW-1185">Reference proteome</keyword>
<dbReference type="PROSITE" id="PS00201">
    <property type="entry name" value="FLAVODOXIN"/>
    <property type="match status" value="1"/>
</dbReference>
<gene>
    <name evidence="10" type="ORF">HNR75_001466</name>
</gene>
<evidence type="ECO:0000313" key="11">
    <source>
        <dbReference type="Proteomes" id="UP000585721"/>
    </source>
</evidence>
<dbReference type="PRINTS" id="PR00369">
    <property type="entry name" value="FLAVODOXIN"/>
</dbReference>
<keyword evidence="5 8" id="KW-0288">FMN</keyword>
<keyword evidence="7" id="KW-0535">Nitrogen fixation</keyword>
<dbReference type="InterPro" id="IPR001094">
    <property type="entry name" value="Flavdoxin-like"/>
</dbReference>
<keyword evidence="4 8" id="KW-0285">Flavoprotein</keyword>
<evidence type="ECO:0000313" key="10">
    <source>
        <dbReference type="EMBL" id="MBB6055560.1"/>
    </source>
</evidence>
<comment type="function">
    <text evidence="8">Low-potential electron donor to a number of redox enzymes.</text>
</comment>
<evidence type="ECO:0000256" key="3">
    <source>
        <dbReference type="ARBA" id="ARBA00022448"/>
    </source>
</evidence>
<dbReference type="Gene3D" id="3.40.50.360">
    <property type="match status" value="1"/>
</dbReference>